<protein>
    <submittedName>
        <fullName evidence="1">Kinase-like domain-containing protein</fullName>
    </submittedName>
</protein>
<proteinExistence type="predicted"/>
<dbReference type="AlphaFoldDB" id="A0A8H3KVV9"/>
<evidence type="ECO:0000313" key="2">
    <source>
        <dbReference type="Proteomes" id="UP000615446"/>
    </source>
</evidence>
<gene>
    <name evidence="1" type="ORF">RCL2_000236900</name>
</gene>
<dbReference type="OrthoDB" id="4062651at2759"/>
<dbReference type="EMBL" id="BLAL01000012">
    <property type="protein sequence ID" value="GES74910.1"/>
    <property type="molecule type" value="Genomic_DNA"/>
</dbReference>
<name>A0A8H3KVV9_9GLOM</name>
<keyword evidence="1" id="KW-0808">Transferase</keyword>
<dbReference type="GO" id="GO:0016301">
    <property type="term" value="F:kinase activity"/>
    <property type="evidence" value="ECO:0007669"/>
    <property type="project" value="UniProtKB-KW"/>
</dbReference>
<keyword evidence="1" id="KW-0418">Kinase</keyword>
<sequence length="86" mass="10147">MFRINDDKRKNPMLSTNKCWKCDPDERPDICEVILVLNSIDPIKSENNKLQMNFDSKENKKGALTKELEEHDLSNYNINFSKYSHL</sequence>
<comment type="caution">
    <text evidence="1">The sequence shown here is derived from an EMBL/GenBank/DDBJ whole genome shotgun (WGS) entry which is preliminary data.</text>
</comment>
<organism evidence="1 2">
    <name type="scientific">Rhizophagus clarus</name>
    <dbReference type="NCBI Taxonomy" id="94130"/>
    <lineage>
        <taxon>Eukaryota</taxon>
        <taxon>Fungi</taxon>
        <taxon>Fungi incertae sedis</taxon>
        <taxon>Mucoromycota</taxon>
        <taxon>Glomeromycotina</taxon>
        <taxon>Glomeromycetes</taxon>
        <taxon>Glomerales</taxon>
        <taxon>Glomeraceae</taxon>
        <taxon>Rhizophagus</taxon>
    </lineage>
</organism>
<accession>A0A8H3KVV9</accession>
<dbReference type="Proteomes" id="UP000615446">
    <property type="component" value="Unassembled WGS sequence"/>
</dbReference>
<reference evidence="1" key="1">
    <citation type="submission" date="2019-10" db="EMBL/GenBank/DDBJ databases">
        <title>Conservation and host-specific expression of non-tandemly repeated heterogenous ribosome RNA gene in arbuscular mycorrhizal fungi.</title>
        <authorList>
            <person name="Maeda T."/>
            <person name="Kobayashi Y."/>
            <person name="Nakagawa T."/>
            <person name="Ezawa T."/>
            <person name="Yamaguchi K."/>
            <person name="Bino T."/>
            <person name="Nishimoto Y."/>
            <person name="Shigenobu S."/>
            <person name="Kawaguchi M."/>
        </authorList>
    </citation>
    <scope>NUCLEOTIDE SEQUENCE</scope>
    <source>
        <strain evidence="1">HR1</strain>
    </source>
</reference>
<evidence type="ECO:0000313" key="1">
    <source>
        <dbReference type="EMBL" id="GES74910.1"/>
    </source>
</evidence>